<gene>
    <name evidence="4" type="ORF">THASP1DRAFT_27274</name>
</gene>
<dbReference type="AlphaFoldDB" id="A0A4P9XX76"/>
<evidence type="ECO:0000256" key="3">
    <source>
        <dbReference type="SAM" id="MobiDB-lite"/>
    </source>
</evidence>
<dbReference type="InterPro" id="IPR003591">
    <property type="entry name" value="Leu-rich_rpt_typical-subtyp"/>
</dbReference>
<keyword evidence="5" id="KW-1185">Reference proteome</keyword>
<evidence type="ECO:0000256" key="2">
    <source>
        <dbReference type="ARBA" id="ARBA00022737"/>
    </source>
</evidence>
<evidence type="ECO:0000313" key="4">
    <source>
        <dbReference type="EMBL" id="RKP10965.1"/>
    </source>
</evidence>
<sequence length="433" mass="49368">MKLTATTLPTLLPADTELARLTCLSLRGRGITHLEDLSRQLPALKRVDLTDNAIRHPDALSGLRKCSAMTQLVLQGNQLAELDWITWLPADMHVLNVSRNELAMLPESVQQCRALKALMLNHNKLKRIEQVANMPELNTLVISHNQVEELPALATLPGLIKLSATHNKLRKLPDMHTLKNLRELRLSGNRITKIDAQQLPAGLNVLELGDNLIRDWSDIEPLRELKRLTHIALKGNPIAKRDDYEKTIRAWFPKLRVFDGRRVDALFLERKEEKEREKERLAREEAEQKEQAEQAESSEEEEEEEEEEKPKLKKSKKSKKKRKHETENAGKRRRRHDADAMDVDSDDKEKPRNKQQPSKRARKEQHSSKEAPSAEVVAARRRALLGGPFAGKSEAKVAKSSGSLHKRTTSDKRKRTSTKRDADGTKVVDFDQL</sequence>
<dbReference type="SMART" id="SM00369">
    <property type="entry name" value="LRR_TYP"/>
    <property type="match status" value="4"/>
</dbReference>
<dbReference type="InterPro" id="IPR001611">
    <property type="entry name" value="Leu-rich_rpt"/>
</dbReference>
<feature type="region of interest" description="Disordered" evidence="3">
    <location>
        <begin position="274"/>
        <end position="433"/>
    </location>
</feature>
<feature type="compositionally biased region" description="Basic residues" evidence="3">
    <location>
        <begin position="353"/>
        <end position="363"/>
    </location>
</feature>
<dbReference type="Proteomes" id="UP000271241">
    <property type="component" value="Unassembled WGS sequence"/>
</dbReference>
<dbReference type="SMART" id="SM00365">
    <property type="entry name" value="LRR_SD22"/>
    <property type="match status" value="6"/>
</dbReference>
<evidence type="ECO:0000256" key="1">
    <source>
        <dbReference type="ARBA" id="ARBA00022614"/>
    </source>
</evidence>
<organism evidence="4 5">
    <name type="scientific">Thamnocephalis sphaerospora</name>
    <dbReference type="NCBI Taxonomy" id="78915"/>
    <lineage>
        <taxon>Eukaryota</taxon>
        <taxon>Fungi</taxon>
        <taxon>Fungi incertae sedis</taxon>
        <taxon>Zoopagomycota</taxon>
        <taxon>Zoopagomycotina</taxon>
        <taxon>Zoopagomycetes</taxon>
        <taxon>Zoopagales</taxon>
        <taxon>Sigmoideomycetaceae</taxon>
        <taxon>Thamnocephalis</taxon>
    </lineage>
</organism>
<dbReference type="PANTHER" id="PTHR15454">
    <property type="entry name" value="NISCHARIN RELATED"/>
    <property type="match status" value="1"/>
</dbReference>
<dbReference type="STRING" id="78915.A0A4P9XX76"/>
<feature type="compositionally biased region" description="Acidic residues" evidence="3">
    <location>
        <begin position="296"/>
        <end position="307"/>
    </location>
</feature>
<feature type="compositionally biased region" description="Basic residues" evidence="3">
    <location>
        <begin position="404"/>
        <end position="417"/>
    </location>
</feature>
<dbReference type="SUPFAM" id="SSF52058">
    <property type="entry name" value="L domain-like"/>
    <property type="match status" value="1"/>
</dbReference>
<dbReference type="Gene3D" id="3.80.10.10">
    <property type="entry name" value="Ribonuclease Inhibitor"/>
    <property type="match status" value="3"/>
</dbReference>
<feature type="compositionally biased region" description="Basic residues" evidence="3">
    <location>
        <begin position="311"/>
        <end position="323"/>
    </location>
</feature>
<dbReference type="GO" id="GO:0005737">
    <property type="term" value="C:cytoplasm"/>
    <property type="evidence" value="ECO:0007669"/>
    <property type="project" value="TreeGrafter"/>
</dbReference>
<dbReference type="InterPro" id="IPR032675">
    <property type="entry name" value="LRR_dom_sf"/>
</dbReference>
<feature type="compositionally biased region" description="Basic and acidic residues" evidence="3">
    <location>
        <begin position="274"/>
        <end position="292"/>
    </location>
</feature>
<evidence type="ECO:0000313" key="5">
    <source>
        <dbReference type="Proteomes" id="UP000271241"/>
    </source>
</evidence>
<feature type="compositionally biased region" description="Basic and acidic residues" evidence="3">
    <location>
        <begin position="418"/>
        <end position="433"/>
    </location>
</feature>
<accession>A0A4P9XX76</accession>
<protein>
    <submittedName>
        <fullName evidence="4">Uncharacterized protein</fullName>
    </submittedName>
</protein>
<dbReference type="EMBL" id="KZ992431">
    <property type="protein sequence ID" value="RKP10965.1"/>
    <property type="molecule type" value="Genomic_DNA"/>
</dbReference>
<dbReference type="Pfam" id="PF14580">
    <property type="entry name" value="LRR_9"/>
    <property type="match status" value="1"/>
</dbReference>
<dbReference type="PROSITE" id="PS51450">
    <property type="entry name" value="LRR"/>
    <property type="match status" value="4"/>
</dbReference>
<dbReference type="OrthoDB" id="1517790at2759"/>
<keyword evidence="2" id="KW-0677">Repeat</keyword>
<keyword evidence="1" id="KW-0433">Leucine-rich repeat</keyword>
<dbReference type="SMART" id="SM00364">
    <property type="entry name" value="LRR_BAC"/>
    <property type="match status" value="3"/>
</dbReference>
<proteinExistence type="predicted"/>
<dbReference type="Pfam" id="PF13855">
    <property type="entry name" value="LRR_8"/>
    <property type="match status" value="1"/>
</dbReference>
<name>A0A4P9XX76_9FUNG</name>
<reference evidence="5" key="1">
    <citation type="journal article" date="2018" name="Nat. Microbiol.">
        <title>Leveraging single-cell genomics to expand the fungal tree of life.</title>
        <authorList>
            <person name="Ahrendt S.R."/>
            <person name="Quandt C.A."/>
            <person name="Ciobanu D."/>
            <person name="Clum A."/>
            <person name="Salamov A."/>
            <person name="Andreopoulos B."/>
            <person name="Cheng J.F."/>
            <person name="Woyke T."/>
            <person name="Pelin A."/>
            <person name="Henrissat B."/>
            <person name="Reynolds N.K."/>
            <person name="Benny G.L."/>
            <person name="Smith M.E."/>
            <person name="James T.Y."/>
            <person name="Grigoriev I.V."/>
        </authorList>
    </citation>
    <scope>NUCLEOTIDE SEQUENCE [LARGE SCALE GENOMIC DNA]</scope>
    <source>
        <strain evidence="5">RSA 1356</strain>
    </source>
</reference>